<evidence type="ECO:0000256" key="1">
    <source>
        <dbReference type="ARBA" id="ARBA00023186"/>
    </source>
</evidence>
<dbReference type="SUPFAM" id="SSF46565">
    <property type="entry name" value="Chaperone J-domain"/>
    <property type="match status" value="1"/>
</dbReference>
<feature type="compositionally biased region" description="Basic and acidic residues" evidence="3">
    <location>
        <begin position="79"/>
        <end position="91"/>
    </location>
</feature>
<sequence length="249" mass="28551">MLPEEQELKRLECEETELEEQVASAELALETLKTEMSQFHYRYYRLVGYLYVEMDELGARITSEEAERYPDNIELQARAHDAEQQARRSAEEAGLTENQAPPAKITPEIKQAYRKATKLMHPDRATNEIERERRTIMMARVNRAYEAGDLAAIEQLVIDFGEDSEAVEGSDTGARLVKVIRRIAQLRRRLSEAEQELSEQKQTELYELMSTVGEAEASGEDPLGDLARQLTRHINERKVRLELLCQPAS</sequence>
<evidence type="ECO:0000256" key="2">
    <source>
        <dbReference type="SAM" id="Coils"/>
    </source>
</evidence>
<dbReference type="KEGG" id="mbur:EQU24_14215"/>
<feature type="coiled-coil region" evidence="2">
    <location>
        <begin position="1"/>
        <end position="35"/>
    </location>
</feature>
<dbReference type="InterPro" id="IPR001623">
    <property type="entry name" value="DnaJ_domain"/>
</dbReference>
<organism evidence="4 5">
    <name type="scientific">Methylotuvimicrobium buryatense</name>
    <name type="common">Methylomicrobium buryatense</name>
    <dbReference type="NCBI Taxonomy" id="95641"/>
    <lineage>
        <taxon>Bacteria</taxon>
        <taxon>Pseudomonadati</taxon>
        <taxon>Pseudomonadota</taxon>
        <taxon>Gammaproteobacteria</taxon>
        <taxon>Methylococcales</taxon>
        <taxon>Methylococcaceae</taxon>
        <taxon>Methylotuvimicrobium</taxon>
    </lineage>
</organism>
<accession>A0A4P9UPS0</accession>
<dbReference type="Proteomes" id="UP000305881">
    <property type="component" value="Chromosome"/>
</dbReference>
<dbReference type="Gene3D" id="1.10.287.110">
    <property type="entry name" value="DnaJ domain"/>
    <property type="match status" value="1"/>
</dbReference>
<dbReference type="RefSeq" id="WP_017838863.1">
    <property type="nucleotide sequence ID" value="NZ_CP035467.1"/>
</dbReference>
<evidence type="ECO:0000313" key="5">
    <source>
        <dbReference type="Proteomes" id="UP000305881"/>
    </source>
</evidence>
<proteinExistence type="predicted"/>
<dbReference type="OrthoDB" id="114754at2"/>
<evidence type="ECO:0000313" key="4">
    <source>
        <dbReference type="EMBL" id="QCW83267.1"/>
    </source>
</evidence>
<dbReference type="CDD" id="cd06257">
    <property type="entry name" value="DnaJ"/>
    <property type="match status" value="1"/>
</dbReference>
<dbReference type="STRING" id="675511.GCA_000341735_00205"/>
<dbReference type="InterPro" id="IPR036869">
    <property type="entry name" value="J_dom_sf"/>
</dbReference>
<protein>
    <submittedName>
        <fullName evidence="4">Molecular chaperone DnaJ</fullName>
    </submittedName>
</protein>
<feature type="coiled-coil region" evidence="2">
    <location>
        <begin position="176"/>
        <end position="203"/>
    </location>
</feature>
<keyword evidence="2" id="KW-0175">Coiled coil</keyword>
<dbReference type="AlphaFoldDB" id="A0A4P9UPS0"/>
<name>A0A4P9UPS0_METBY</name>
<reference evidence="5" key="1">
    <citation type="journal article" date="2019" name="J. Bacteriol.">
        <title>A Mutagenic Screen Identifies a TonB-Dependent Receptor Required for the Lanthanide Metal Switch in the Type I Methanotroph 'Methylotuvimicrobium buryatense' 5GB1C.</title>
        <authorList>
            <person name="Groom J.D."/>
            <person name="Ford S.M."/>
            <person name="Pesesky M.W."/>
            <person name="Lidstrom M.E."/>
        </authorList>
    </citation>
    <scope>NUCLEOTIDE SEQUENCE [LARGE SCALE GENOMIC DNA]</scope>
    <source>
        <strain evidence="5">5GB1C</strain>
    </source>
</reference>
<keyword evidence="1" id="KW-0143">Chaperone</keyword>
<feature type="region of interest" description="Disordered" evidence="3">
    <location>
        <begin position="79"/>
        <end position="104"/>
    </location>
</feature>
<evidence type="ECO:0000256" key="3">
    <source>
        <dbReference type="SAM" id="MobiDB-lite"/>
    </source>
</evidence>
<keyword evidence="5" id="KW-1185">Reference proteome</keyword>
<gene>
    <name evidence="4" type="ORF">EQU24_14215</name>
</gene>
<dbReference type="EMBL" id="CP035467">
    <property type="protein sequence ID" value="QCW83267.1"/>
    <property type="molecule type" value="Genomic_DNA"/>
</dbReference>